<proteinExistence type="predicted"/>
<evidence type="ECO:0000313" key="1">
    <source>
        <dbReference type="EMBL" id="KKL21148.1"/>
    </source>
</evidence>
<name>A0A0F9EAQ2_9ZZZZ</name>
<gene>
    <name evidence="1" type="ORF">LCGC14_2448380</name>
</gene>
<protein>
    <submittedName>
        <fullName evidence="1">Uncharacterized protein</fullName>
    </submittedName>
</protein>
<dbReference type="AlphaFoldDB" id="A0A0F9EAQ2"/>
<comment type="caution">
    <text evidence="1">The sequence shown here is derived from an EMBL/GenBank/DDBJ whole genome shotgun (WGS) entry which is preliminary data.</text>
</comment>
<accession>A0A0F9EAQ2</accession>
<dbReference type="EMBL" id="LAZR01037836">
    <property type="protein sequence ID" value="KKL21148.1"/>
    <property type="molecule type" value="Genomic_DNA"/>
</dbReference>
<organism evidence="1">
    <name type="scientific">marine sediment metagenome</name>
    <dbReference type="NCBI Taxonomy" id="412755"/>
    <lineage>
        <taxon>unclassified sequences</taxon>
        <taxon>metagenomes</taxon>
        <taxon>ecological metagenomes</taxon>
    </lineage>
</organism>
<reference evidence="1" key="1">
    <citation type="journal article" date="2015" name="Nature">
        <title>Complex archaea that bridge the gap between prokaryotes and eukaryotes.</title>
        <authorList>
            <person name="Spang A."/>
            <person name="Saw J.H."/>
            <person name="Jorgensen S.L."/>
            <person name="Zaremba-Niedzwiedzka K."/>
            <person name="Martijn J."/>
            <person name="Lind A.E."/>
            <person name="van Eijk R."/>
            <person name="Schleper C."/>
            <person name="Guy L."/>
            <person name="Ettema T.J."/>
        </authorList>
    </citation>
    <scope>NUCLEOTIDE SEQUENCE</scope>
</reference>
<sequence length="80" mass="9372">MIANPSPKQRFKIPEGCKGSYCRKCVFKKQRPCLVSTFIPIETTRIYDEYSRPTYKVSTRSYNSTKYNRAGHRLGEDNMK</sequence>